<keyword evidence="3" id="KW-1185">Reference proteome</keyword>
<feature type="chain" id="PRO_5042549766" description="Glyoxalase" evidence="1">
    <location>
        <begin position="25"/>
        <end position="310"/>
    </location>
</feature>
<evidence type="ECO:0000313" key="2">
    <source>
        <dbReference type="EMBL" id="BAL75191.1"/>
    </source>
</evidence>
<feature type="signal peptide" evidence="1">
    <location>
        <begin position="1"/>
        <end position="24"/>
    </location>
</feature>
<dbReference type="InterPro" id="IPR029068">
    <property type="entry name" value="Glyas_Bleomycin-R_OHBP_Dase"/>
</dbReference>
<dbReference type="RefSeq" id="WP_015684522.1">
    <property type="nucleotide sequence ID" value="NC_017082.1"/>
</dbReference>
<evidence type="ECO:0000256" key="1">
    <source>
        <dbReference type="SAM" id="SignalP"/>
    </source>
</evidence>
<evidence type="ECO:0008006" key="4">
    <source>
        <dbReference type="Google" id="ProtNLM"/>
    </source>
</evidence>
<sequence>MKSTRIFTLLAFAAAVAAITPVSAKEATKSRETGIAVAPQYDTTHVYVAPEDVDKFVSSFLATFGGKSTKQVVATVTPTPSSTTSQLLQTPVGTVSLFGFKTPIPYPFGAERNGYLVADMEEAIKAARGAGADVIVSTFPDPIGRDAVVQWPGGVNLQLYWHTTKPDYAPFERIPENRVYVSPDRAAAFVRSFLAFSRGKVVSDETKAPGVEIGTPDATYRRIRIESPFGKMVVLVTDGHLPYPYGRETTGYEVADLASTLGKAKDAGAIVLVESYASSGRSAAFVMFPGGYVAEIHALGPKSASRSDGK</sequence>
<accession>A0AAI8QBC1</accession>
<organism evidence="2 3">
    <name type="scientific">Bradyrhizobium cosmicum</name>
    <dbReference type="NCBI Taxonomy" id="1404864"/>
    <lineage>
        <taxon>Bacteria</taxon>
        <taxon>Pseudomonadati</taxon>
        <taxon>Pseudomonadota</taxon>
        <taxon>Alphaproteobacteria</taxon>
        <taxon>Hyphomicrobiales</taxon>
        <taxon>Nitrobacteraceae</taxon>
        <taxon>Bradyrhizobium</taxon>
    </lineage>
</organism>
<dbReference type="EMBL" id="AP012279">
    <property type="protein sequence ID" value="BAL75191.1"/>
    <property type="molecule type" value="Genomic_DNA"/>
</dbReference>
<dbReference type="AlphaFoldDB" id="A0AAI8QBC1"/>
<dbReference type="SUPFAM" id="SSF54593">
    <property type="entry name" value="Glyoxalase/Bleomycin resistance protein/Dihydroxybiphenyl dioxygenase"/>
    <property type="match status" value="1"/>
</dbReference>
<evidence type="ECO:0000313" key="3">
    <source>
        <dbReference type="Proteomes" id="UP000007886"/>
    </source>
</evidence>
<proteinExistence type="predicted"/>
<gene>
    <name evidence="2" type="ORF">S23_19780</name>
</gene>
<name>A0AAI8QBC1_9BRAD</name>
<dbReference type="KEGG" id="brs:S23_19780"/>
<protein>
    <recommendedName>
        <fullName evidence="4">Glyoxalase</fullName>
    </recommendedName>
</protein>
<reference evidence="2 3" key="1">
    <citation type="journal article" date="2012" name="Microbes Environ.">
        <title>Complete genome sequence of Bradyrhizobium sp. S23321: insights into symbiosis evolution in soil oligotrophs.</title>
        <authorList>
            <person name="Okubo T."/>
            <person name="Tsukui T."/>
            <person name="Maita H."/>
            <person name="Okamoto S."/>
            <person name="Oshima K."/>
            <person name="Fujisawa T."/>
            <person name="Saito A."/>
            <person name="Futamata H."/>
            <person name="Hattori R."/>
            <person name="Shimomura Y."/>
            <person name="Haruta S."/>
            <person name="Morimoto S."/>
            <person name="Wang Y."/>
            <person name="Sakai Y."/>
            <person name="Hattori M."/>
            <person name="Aizawa S."/>
            <person name="Nagashima K.V.P."/>
            <person name="Masuda S."/>
            <person name="Hattori T."/>
            <person name="Yamashita A."/>
            <person name="Bao Z."/>
            <person name="Hayatsu M."/>
            <person name="Kajiya-Kanegae H."/>
            <person name="Yoshinaga I."/>
            <person name="Sakamoto K."/>
            <person name="Toyota K."/>
            <person name="Nakao M."/>
            <person name="Kohara M."/>
            <person name="Anda M."/>
            <person name="Niwa R."/>
            <person name="Jung-Hwan P."/>
            <person name="Sameshima-Saito R."/>
            <person name="Tokuda S."/>
            <person name="Yamamoto S."/>
            <person name="Yamamoto S."/>
            <person name="Yokoyama T."/>
            <person name="Akutsu T."/>
            <person name="Nakamura Y."/>
            <person name="Nakahira-Yanaka Y."/>
            <person name="Takada Hoshino Y."/>
            <person name="Hirakawa H."/>
            <person name="Mitsui H."/>
            <person name="Terasawa K."/>
            <person name="Itakura M."/>
            <person name="Sato S."/>
            <person name="Ikeda-Ohtsubo W."/>
            <person name="Sakakura N."/>
            <person name="Kaminuma E."/>
            <person name="Minamisawa K."/>
        </authorList>
    </citation>
    <scope>NUCLEOTIDE SEQUENCE [LARGE SCALE GENOMIC DNA]</scope>
    <source>
        <strain evidence="2 3">S23321</strain>
    </source>
</reference>
<dbReference type="Proteomes" id="UP000007886">
    <property type="component" value="Chromosome"/>
</dbReference>
<keyword evidence="1" id="KW-0732">Signal</keyword>